<proteinExistence type="predicted"/>
<evidence type="ECO:0000313" key="1">
    <source>
        <dbReference type="EMBL" id="KFM75840.1"/>
    </source>
</evidence>
<gene>
    <name evidence="1" type="ORF">X975_12521</name>
</gene>
<dbReference type="Proteomes" id="UP000054359">
    <property type="component" value="Unassembled WGS sequence"/>
</dbReference>
<sequence>MPCLCIANSHANCCDGLNYRGGGVMIYIYKNFPSCLISVNRANNCEQVTVCATLPTYKNVYFSALYNPPQNRLNDSTLYFLLPPVIVVGDLNAKNVAWNC</sequence>
<evidence type="ECO:0008006" key="3">
    <source>
        <dbReference type="Google" id="ProtNLM"/>
    </source>
</evidence>
<accession>A0A087UEQ1</accession>
<feature type="non-terminal residue" evidence="1">
    <location>
        <position position="100"/>
    </location>
</feature>
<dbReference type="InterPro" id="IPR036691">
    <property type="entry name" value="Endo/exonu/phosph_ase_sf"/>
</dbReference>
<keyword evidence="2" id="KW-1185">Reference proteome</keyword>
<organism evidence="1 2">
    <name type="scientific">Stegodyphus mimosarum</name>
    <name type="common">African social velvet spider</name>
    <dbReference type="NCBI Taxonomy" id="407821"/>
    <lineage>
        <taxon>Eukaryota</taxon>
        <taxon>Metazoa</taxon>
        <taxon>Ecdysozoa</taxon>
        <taxon>Arthropoda</taxon>
        <taxon>Chelicerata</taxon>
        <taxon>Arachnida</taxon>
        <taxon>Araneae</taxon>
        <taxon>Araneomorphae</taxon>
        <taxon>Entelegynae</taxon>
        <taxon>Eresoidea</taxon>
        <taxon>Eresidae</taxon>
        <taxon>Stegodyphus</taxon>
    </lineage>
</organism>
<protein>
    <recommendedName>
        <fullName evidence="3">Endonuclease/exonuclease/phosphatase domain-containing protein</fullName>
    </recommendedName>
</protein>
<dbReference type="AlphaFoldDB" id="A0A087UEQ1"/>
<evidence type="ECO:0000313" key="2">
    <source>
        <dbReference type="Proteomes" id="UP000054359"/>
    </source>
</evidence>
<dbReference type="Gene3D" id="3.60.10.10">
    <property type="entry name" value="Endonuclease/exonuclease/phosphatase"/>
    <property type="match status" value="1"/>
</dbReference>
<dbReference type="SUPFAM" id="SSF56219">
    <property type="entry name" value="DNase I-like"/>
    <property type="match status" value="1"/>
</dbReference>
<name>A0A087UEQ1_STEMI</name>
<dbReference type="EMBL" id="KK119490">
    <property type="protein sequence ID" value="KFM75840.1"/>
    <property type="molecule type" value="Genomic_DNA"/>
</dbReference>
<reference evidence="1 2" key="1">
    <citation type="submission" date="2013-11" db="EMBL/GenBank/DDBJ databases">
        <title>Genome sequencing of Stegodyphus mimosarum.</title>
        <authorList>
            <person name="Bechsgaard J."/>
        </authorList>
    </citation>
    <scope>NUCLEOTIDE SEQUENCE [LARGE SCALE GENOMIC DNA]</scope>
</reference>